<dbReference type="FunFam" id="3.40.720.10:FF:000032">
    <property type="entry name" value="Choline sulfatase"/>
    <property type="match status" value="1"/>
</dbReference>
<evidence type="ECO:0000256" key="3">
    <source>
        <dbReference type="ARBA" id="ARBA00022801"/>
    </source>
</evidence>
<dbReference type="SUPFAM" id="SSF53649">
    <property type="entry name" value="Alkaline phosphatase-like"/>
    <property type="match status" value="1"/>
</dbReference>
<dbReference type="InterPro" id="IPR017785">
    <property type="entry name" value="Choline-sulfatase"/>
</dbReference>
<evidence type="ECO:0000259" key="5">
    <source>
        <dbReference type="Pfam" id="PF12411"/>
    </source>
</evidence>
<dbReference type="OrthoDB" id="9795675at2"/>
<dbReference type="Pfam" id="PF00884">
    <property type="entry name" value="Sulfatase"/>
    <property type="match status" value="1"/>
</dbReference>
<sequence>MSKQSATPLNFLVVVADQLTACVLPALLGGQDPSVVKVPTLSRLAKNGTVFANAYTASPLCGPSRSAFMTGLLPSANGVYDNGCEWHSDIPTFGHRLRLGGYQTILAGKMHFVGADQLHGFEERLTTDIYPADFTWVPDWSDRNTRPDWYHSMDSVLNAGPVLRSNQLDFDEEVAFATRRKLYDLARTKNQQRPFCLVASFTHPHDPFNITPRWWDLYENTPIPLPRVAAPDPTHPAELRIREACGINAAPPTEADILRARRAYFGAISYIDHQLKQLLDTLAETGLDKTTAIVFTSDHGEMLGEHGQWYKMSFREGAGRVPLIIALPEQAQAHRITQAVSLADVGETLCALANAPAAPSTHGRDLSPCLEGKPLEKDEIFGEYLGEGTFAPTVMIRRGPWKFVHTPEDPDQLYNIHHDADETRNLAAHPEHAQTAAAFLHEAYQHWDFAALHRNVLASQQRRALIKQALATGHCTPWDYQPPANAHRQYIRNHKPLEQLEAESRLPYQRNG</sequence>
<dbReference type="GO" id="GO:0046872">
    <property type="term" value="F:metal ion binding"/>
    <property type="evidence" value="ECO:0007669"/>
    <property type="project" value="UniProtKB-KW"/>
</dbReference>
<evidence type="ECO:0000256" key="2">
    <source>
        <dbReference type="ARBA" id="ARBA00022723"/>
    </source>
</evidence>
<keyword evidence="7" id="KW-1185">Reference proteome</keyword>
<feature type="domain" description="Sulfatase N-terminal" evidence="4">
    <location>
        <begin position="10"/>
        <end position="354"/>
    </location>
</feature>
<comment type="caution">
    <text evidence="6">The sequence shown here is derived from an EMBL/GenBank/DDBJ whole genome shotgun (WGS) entry which is preliminary data.</text>
</comment>
<gene>
    <name evidence="6" type="ORF">B8X00_07825</name>
</gene>
<dbReference type="InterPro" id="IPR000917">
    <property type="entry name" value="Sulfatase_N"/>
</dbReference>
<reference evidence="6 7" key="1">
    <citation type="submission" date="2017-04" db="EMBL/GenBank/DDBJ databases">
        <title>Kefir bacterial isolates.</title>
        <authorList>
            <person name="Kim Y."/>
            <person name="Blasche S."/>
            <person name="Patil K.R."/>
        </authorList>
    </citation>
    <scope>NUCLEOTIDE SEQUENCE [LARGE SCALE GENOMIC DNA]</scope>
    <source>
        <strain evidence="6 7">KR</strain>
    </source>
</reference>
<organism evidence="6 7">
    <name type="scientific">Acetobacter fabarum</name>
    <dbReference type="NCBI Taxonomy" id="483199"/>
    <lineage>
        <taxon>Bacteria</taxon>
        <taxon>Pseudomonadati</taxon>
        <taxon>Pseudomonadota</taxon>
        <taxon>Alphaproteobacteria</taxon>
        <taxon>Acetobacterales</taxon>
        <taxon>Acetobacteraceae</taxon>
        <taxon>Acetobacter</taxon>
    </lineage>
</organism>
<dbReference type="PANTHER" id="PTHR45953">
    <property type="entry name" value="IDURONATE 2-SULFATASE"/>
    <property type="match status" value="1"/>
</dbReference>
<evidence type="ECO:0000313" key="7">
    <source>
        <dbReference type="Proteomes" id="UP000216151"/>
    </source>
</evidence>
<evidence type="ECO:0000313" key="6">
    <source>
        <dbReference type="EMBL" id="PAK78056.1"/>
    </source>
</evidence>
<dbReference type="EMBL" id="NCXK01000008">
    <property type="protein sequence ID" value="PAK78056.1"/>
    <property type="molecule type" value="Genomic_DNA"/>
</dbReference>
<protein>
    <submittedName>
        <fullName evidence="6">Choline-sulfatase</fullName>
    </submittedName>
</protein>
<dbReference type="InterPro" id="IPR017850">
    <property type="entry name" value="Alkaline_phosphatase_core_sf"/>
</dbReference>
<keyword evidence="2" id="KW-0479">Metal-binding</keyword>
<dbReference type="NCBIfam" id="TIGR03417">
    <property type="entry name" value="chol_sulfatase"/>
    <property type="match status" value="1"/>
</dbReference>
<dbReference type="GO" id="GO:0008484">
    <property type="term" value="F:sulfuric ester hydrolase activity"/>
    <property type="evidence" value="ECO:0007669"/>
    <property type="project" value="TreeGrafter"/>
</dbReference>
<evidence type="ECO:0000259" key="4">
    <source>
        <dbReference type="Pfam" id="PF00884"/>
    </source>
</evidence>
<dbReference type="InterPro" id="IPR025863">
    <property type="entry name" value="Choline_sulf_C_dom"/>
</dbReference>
<dbReference type="AlphaFoldDB" id="A0A269Y080"/>
<evidence type="ECO:0000256" key="1">
    <source>
        <dbReference type="ARBA" id="ARBA00008779"/>
    </source>
</evidence>
<dbReference type="Pfam" id="PF12411">
    <property type="entry name" value="Choline_sulf_C"/>
    <property type="match status" value="1"/>
</dbReference>
<dbReference type="Gene3D" id="3.40.720.10">
    <property type="entry name" value="Alkaline Phosphatase, subunit A"/>
    <property type="match status" value="1"/>
</dbReference>
<feature type="domain" description="Choline sulfatase enzyme C-terminal" evidence="5">
    <location>
        <begin position="455"/>
        <end position="505"/>
    </location>
</feature>
<proteinExistence type="inferred from homology"/>
<accession>A0A269Y080</accession>
<dbReference type="InterPro" id="IPR024607">
    <property type="entry name" value="Sulfatase_CS"/>
</dbReference>
<dbReference type="PANTHER" id="PTHR45953:SF1">
    <property type="entry name" value="IDURONATE 2-SULFATASE"/>
    <property type="match status" value="1"/>
</dbReference>
<name>A0A269Y080_9PROT</name>
<dbReference type="Proteomes" id="UP000216151">
    <property type="component" value="Unassembled WGS sequence"/>
</dbReference>
<keyword evidence="3" id="KW-0378">Hydrolase</keyword>
<comment type="similarity">
    <text evidence="1">Belongs to the sulfatase family.</text>
</comment>
<dbReference type="RefSeq" id="WP_095349734.1">
    <property type="nucleotide sequence ID" value="NZ_JBDNMF010000005.1"/>
</dbReference>
<dbReference type="GO" id="GO:0005737">
    <property type="term" value="C:cytoplasm"/>
    <property type="evidence" value="ECO:0007669"/>
    <property type="project" value="TreeGrafter"/>
</dbReference>
<dbReference type="PROSITE" id="PS00523">
    <property type="entry name" value="SULFATASE_1"/>
    <property type="match status" value="1"/>
</dbReference>